<proteinExistence type="predicted"/>
<dbReference type="RefSeq" id="WP_179632730.1">
    <property type="nucleotide sequence ID" value="NZ_JACCFH010000001.1"/>
</dbReference>
<dbReference type="EMBL" id="JACCFH010000001">
    <property type="protein sequence ID" value="NYG31766.1"/>
    <property type="molecule type" value="Genomic_DNA"/>
</dbReference>
<dbReference type="AlphaFoldDB" id="A0A7Y9U5K3"/>
<keyword evidence="2" id="KW-1185">Reference proteome</keyword>
<dbReference type="Proteomes" id="UP000518288">
    <property type="component" value="Unassembled WGS sequence"/>
</dbReference>
<name>A0A7Y9U5K3_9BURK</name>
<sequence length="62" mass="7141">MHTDVVHARQSIRNDLLQDVIQRDNSHHLHRDFFTSGCDKSLICLALPLRLDETQKSRGACQ</sequence>
<evidence type="ECO:0000313" key="1">
    <source>
        <dbReference type="EMBL" id="NYG31766.1"/>
    </source>
</evidence>
<comment type="caution">
    <text evidence="1">The sequence shown here is derived from an EMBL/GenBank/DDBJ whole genome shotgun (WGS) entry which is preliminary data.</text>
</comment>
<protein>
    <submittedName>
        <fullName evidence="1">Uncharacterized protein</fullName>
    </submittedName>
</protein>
<evidence type="ECO:0000313" key="2">
    <source>
        <dbReference type="Proteomes" id="UP000518288"/>
    </source>
</evidence>
<accession>A0A7Y9U5K3</accession>
<organism evidence="1 2">
    <name type="scientific">Sphaerotilus montanus</name>
    <dbReference type="NCBI Taxonomy" id="522889"/>
    <lineage>
        <taxon>Bacteria</taxon>
        <taxon>Pseudomonadati</taxon>
        <taxon>Pseudomonadota</taxon>
        <taxon>Betaproteobacteria</taxon>
        <taxon>Burkholderiales</taxon>
        <taxon>Sphaerotilaceae</taxon>
        <taxon>Sphaerotilus</taxon>
    </lineage>
</organism>
<gene>
    <name evidence="1" type="ORF">BDD16_000752</name>
</gene>
<reference evidence="1 2" key="1">
    <citation type="submission" date="2020-07" db="EMBL/GenBank/DDBJ databases">
        <title>Genomic Encyclopedia of Archaeal and Bacterial Type Strains, Phase II (KMG-II): from individual species to whole genera.</title>
        <authorList>
            <person name="Goeker M."/>
        </authorList>
    </citation>
    <scope>NUCLEOTIDE SEQUENCE [LARGE SCALE GENOMIC DNA]</scope>
    <source>
        <strain evidence="1 2">DSM 21226</strain>
    </source>
</reference>